<dbReference type="KEGG" id="azq:G3580_10295"/>
<dbReference type="InterPro" id="IPR000160">
    <property type="entry name" value="GGDEF_dom"/>
</dbReference>
<dbReference type="CDD" id="cd01948">
    <property type="entry name" value="EAL"/>
    <property type="match status" value="1"/>
</dbReference>
<dbReference type="Gene3D" id="3.30.450.20">
    <property type="entry name" value="PAS domain"/>
    <property type="match status" value="1"/>
</dbReference>
<accession>A0A6C1B2Y9</accession>
<dbReference type="SUPFAM" id="SSF55785">
    <property type="entry name" value="PYP-like sensor domain (PAS domain)"/>
    <property type="match status" value="1"/>
</dbReference>
<protein>
    <submittedName>
        <fullName evidence="3">EAL domain-containing protein</fullName>
    </submittedName>
</protein>
<dbReference type="InterPro" id="IPR029787">
    <property type="entry name" value="Nucleotide_cyclase"/>
</dbReference>
<name>A0A6C1B2Y9_9RHOO</name>
<dbReference type="GO" id="GO:0003824">
    <property type="term" value="F:catalytic activity"/>
    <property type="evidence" value="ECO:0007669"/>
    <property type="project" value="UniProtKB-ARBA"/>
</dbReference>
<organism evidence="3 4">
    <name type="scientific">Nitrogeniibacter mangrovi</name>
    <dbReference type="NCBI Taxonomy" id="2016596"/>
    <lineage>
        <taxon>Bacteria</taxon>
        <taxon>Pseudomonadati</taxon>
        <taxon>Pseudomonadota</taxon>
        <taxon>Betaproteobacteria</taxon>
        <taxon>Rhodocyclales</taxon>
        <taxon>Zoogloeaceae</taxon>
        <taxon>Nitrogeniibacter</taxon>
    </lineage>
</organism>
<evidence type="ECO:0000259" key="2">
    <source>
        <dbReference type="PROSITE" id="PS50887"/>
    </source>
</evidence>
<reference evidence="3 4" key="1">
    <citation type="submission" date="2020-02" db="EMBL/GenBank/DDBJ databases">
        <title>Nitrogenibacter mangrovi gen. nov., sp. nov. isolated from mangrove sediment, a denitrifying betaproteobacterium.</title>
        <authorList>
            <person name="Liao H."/>
            <person name="Tian Y."/>
        </authorList>
    </citation>
    <scope>NUCLEOTIDE SEQUENCE [LARGE SCALE GENOMIC DNA]</scope>
    <source>
        <strain evidence="3 4">M9-3-2</strain>
    </source>
</reference>
<dbReference type="InterPro" id="IPR043128">
    <property type="entry name" value="Rev_trsase/Diguanyl_cyclase"/>
</dbReference>
<dbReference type="SUPFAM" id="SSF141868">
    <property type="entry name" value="EAL domain-like"/>
    <property type="match status" value="1"/>
</dbReference>
<keyword evidence="4" id="KW-1185">Reference proteome</keyword>
<dbReference type="PANTHER" id="PTHR44757:SF2">
    <property type="entry name" value="BIOFILM ARCHITECTURE MAINTENANCE PROTEIN MBAA"/>
    <property type="match status" value="1"/>
</dbReference>
<dbReference type="Pfam" id="PF13188">
    <property type="entry name" value="PAS_8"/>
    <property type="match status" value="1"/>
</dbReference>
<evidence type="ECO:0000313" key="4">
    <source>
        <dbReference type="Proteomes" id="UP000501991"/>
    </source>
</evidence>
<dbReference type="EMBL" id="CP048836">
    <property type="protein sequence ID" value="QID17996.1"/>
    <property type="molecule type" value="Genomic_DNA"/>
</dbReference>
<dbReference type="RefSeq" id="WP_173765216.1">
    <property type="nucleotide sequence ID" value="NZ_CP048836.1"/>
</dbReference>
<dbReference type="FunFam" id="3.30.70.270:FF:000001">
    <property type="entry name" value="Diguanylate cyclase domain protein"/>
    <property type="match status" value="1"/>
</dbReference>
<dbReference type="Gene3D" id="3.20.20.450">
    <property type="entry name" value="EAL domain"/>
    <property type="match status" value="1"/>
</dbReference>
<proteinExistence type="predicted"/>
<dbReference type="PROSITE" id="PS50887">
    <property type="entry name" value="GGDEF"/>
    <property type="match status" value="1"/>
</dbReference>
<feature type="domain" description="EAL" evidence="1">
    <location>
        <begin position="561"/>
        <end position="812"/>
    </location>
</feature>
<evidence type="ECO:0000313" key="3">
    <source>
        <dbReference type="EMBL" id="QID17996.1"/>
    </source>
</evidence>
<gene>
    <name evidence="3" type="ORF">G3580_10295</name>
</gene>
<dbReference type="CDD" id="cd01949">
    <property type="entry name" value="GGDEF"/>
    <property type="match status" value="1"/>
</dbReference>
<dbReference type="SUPFAM" id="SSF55073">
    <property type="entry name" value="Nucleotide cyclase"/>
    <property type="match status" value="1"/>
</dbReference>
<dbReference type="InterPro" id="IPR001633">
    <property type="entry name" value="EAL_dom"/>
</dbReference>
<sequence length="821" mass="89109">MVGLARRLAGMHPYWCALRDRRIEAASALFRELNGIGTCATDLWRHFPDMGEHVREVARTGEPKRIGRVALGVALTELDGVVLMPGEDGVVYLAGTPVDSPSSLARRLELSRWRCDLADIVSAPLPQIKRVNACLEMLVRYVDAQQVMIVEHQGADSRVINGASPQATFGMASASLAARYEHLRALIEPDRLINELPVSVEGERRIALVYPLPCAVVDVQRMLIVDGVDAGHEHMALMMVNSVGSWIGNIMQMADDVRQAQQRDKLYAEVVRAMSDAVLVMDGGLNVIQGNDAAAALTGVPAAAMPGRAINDLLVLTTGGGEAIALDELVPGQQAVTIEPTTCELPCRETLTMIKGSCVRLADAPVSGAAGDTLVLVLHDVSHEIDQVRRAEWEATHDALTGLHNRAGFERVLASHRGGGQMICIDLDRFKIINDTCGHAAGDEVLSAVATLMRKQVRRADVVARIGGDEFFVALPDCPEAVAMRIAEAIREGIAGYVYRNEAGETFRITASIGVCAYAEGDALQRVRADADAAMYSAKRSGKNRIVIFDHSPHAMVHSSDAQWAHRIERAIEEHRIELWRQPIIDLQAARGRGYEVLVRMRDESGGLVGANEFIPPAERYDLIGRLDRHIVEQVALHFEDVVRGGRYASVNLSGRSISDPALVEWVIDCFDRGCVNPHQVCIELTETAAVADHDTALALMEQLRGAGFLIALDDLGSGVASFASLRKLPVDIVKLDGAYVRGVAQDEGAQNILRAVVQVARTYGIDTVAEWIEDAQTLAWVSSAGITRGQGYYLGAPEPIAYHATAHQTRLSGLDRQPES</sequence>
<dbReference type="AlphaFoldDB" id="A0A6C1B2Y9"/>
<dbReference type="SMART" id="SM00052">
    <property type="entry name" value="EAL"/>
    <property type="match status" value="1"/>
</dbReference>
<dbReference type="Gene3D" id="3.30.70.270">
    <property type="match status" value="1"/>
</dbReference>
<dbReference type="InterPro" id="IPR035965">
    <property type="entry name" value="PAS-like_dom_sf"/>
</dbReference>
<dbReference type="PROSITE" id="PS50883">
    <property type="entry name" value="EAL"/>
    <property type="match status" value="1"/>
</dbReference>
<evidence type="ECO:0000259" key="1">
    <source>
        <dbReference type="PROSITE" id="PS50883"/>
    </source>
</evidence>
<dbReference type="InterPro" id="IPR052155">
    <property type="entry name" value="Biofilm_reg_signaling"/>
</dbReference>
<dbReference type="Pfam" id="PF00563">
    <property type="entry name" value="EAL"/>
    <property type="match status" value="1"/>
</dbReference>
<dbReference type="InterPro" id="IPR035919">
    <property type="entry name" value="EAL_sf"/>
</dbReference>
<dbReference type="PANTHER" id="PTHR44757">
    <property type="entry name" value="DIGUANYLATE CYCLASE DGCP"/>
    <property type="match status" value="1"/>
</dbReference>
<dbReference type="SMART" id="SM00267">
    <property type="entry name" value="GGDEF"/>
    <property type="match status" value="1"/>
</dbReference>
<feature type="domain" description="GGDEF" evidence="2">
    <location>
        <begin position="418"/>
        <end position="551"/>
    </location>
</feature>
<dbReference type="NCBIfam" id="TIGR00254">
    <property type="entry name" value="GGDEF"/>
    <property type="match status" value="1"/>
</dbReference>
<dbReference type="Pfam" id="PF00990">
    <property type="entry name" value="GGDEF"/>
    <property type="match status" value="1"/>
</dbReference>
<dbReference type="Proteomes" id="UP000501991">
    <property type="component" value="Chromosome"/>
</dbReference>
<dbReference type="InterPro" id="IPR000014">
    <property type="entry name" value="PAS"/>
</dbReference>